<dbReference type="CDD" id="cd00637">
    <property type="entry name" value="7tm_classA_rhodopsin-like"/>
    <property type="match status" value="2"/>
</dbReference>
<proteinExistence type="inferred from homology"/>
<dbReference type="Proteomes" id="UP000762676">
    <property type="component" value="Unassembled WGS sequence"/>
</dbReference>
<feature type="compositionally biased region" description="Polar residues" evidence="9">
    <location>
        <begin position="238"/>
        <end position="248"/>
    </location>
</feature>
<evidence type="ECO:0000256" key="5">
    <source>
        <dbReference type="ARBA" id="ARBA00023136"/>
    </source>
</evidence>
<evidence type="ECO:0000256" key="8">
    <source>
        <dbReference type="RuleBase" id="RU000688"/>
    </source>
</evidence>
<dbReference type="Gene3D" id="1.20.1070.10">
    <property type="entry name" value="Rhodopsin 7-helix transmembrane proteins"/>
    <property type="match status" value="2"/>
</dbReference>
<dbReference type="SUPFAM" id="SSF81321">
    <property type="entry name" value="Family A G protein-coupled receptor-like"/>
    <property type="match status" value="1"/>
</dbReference>
<dbReference type="InterPro" id="IPR000276">
    <property type="entry name" value="GPCR_Rhodpsn"/>
</dbReference>
<feature type="transmembrane region" description="Helical" evidence="10">
    <location>
        <begin position="68"/>
        <end position="86"/>
    </location>
</feature>
<dbReference type="PROSITE" id="PS00237">
    <property type="entry name" value="G_PROTEIN_RECEP_F1_1"/>
    <property type="match status" value="1"/>
</dbReference>
<keyword evidence="2 8" id="KW-0812">Transmembrane</keyword>
<keyword evidence="6 8" id="KW-0675">Receptor</keyword>
<evidence type="ECO:0000313" key="13">
    <source>
        <dbReference type="Proteomes" id="UP000762676"/>
    </source>
</evidence>
<feature type="transmembrane region" description="Helical" evidence="10">
    <location>
        <begin position="106"/>
        <end position="127"/>
    </location>
</feature>
<keyword evidence="4 8" id="KW-0297">G-protein coupled receptor</keyword>
<evidence type="ECO:0000256" key="7">
    <source>
        <dbReference type="ARBA" id="ARBA00023224"/>
    </source>
</evidence>
<reference evidence="12 13" key="1">
    <citation type="journal article" date="2021" name="Elife">
        <title>Chloroplast acquisition without the gene transfer in kleptoplastic sea slugs, Plakobranchus ocellatus.</title>
        <authorList>
            <person name="Maeda T."/>
            <person name="Takahashi S."/>
            <person name="Yoshida T."/>
            <person name="Shimamura S."/>
            <person name="Takaki Y."/>
            <person name="Nagai Y."/>
            <person name="Toyoda A."/>
            <person name="Suzuki Y."/>
            <person name="Arimoto A."/>
            <person name="Ishii H."/>
            <person name="Satoh N."/>
            <person name="Nishiyama T."/>
            <person name="Hasebe M."/>
            <person name="Maruyama T."/>
            <person name="Minagawa J."/>
            <person name="Obokata J."/>
            <person name="Shigenobu S."/>
        </authorList>
    </citation>
    <scope>NUCLEOTIDE SEQUENCE [LARGE SCALE GENOMIC DNA]</scope>
</reference>
<dbReference type="GO" id="GO:0016020">
    <property type="term" value="C:membrane"/>
    <property type="evidence" value="ECO:0007669"/>
    <property type="project" value="UniProtKB-SubCell"/>
</dbReference>
<dbReference type="AlphaFoldDB" id="A0AAV4F8Z2"/>
<dbReference type="PANTHER" id="PTHR24243:SF224">
    <property type="entry name" value="G-PROTEIN COUPLED RECEPTOR 19-RELATED"/>
    <property type="match status" value="1"/>
</dbReference>
<comment type="similarity">
    <text evidence="8">Belongs to the G-protein coupled receptor 1 family.</text>
</comment>
<feature type="compositionally biased region" description="Acidic residues" evidence="9">
    <location>
        <begin position="253"/>
        <end position="263"/>
    </location>
</feature>
<protein>
    <submittedName>
        <fullName evidence="12">Orexin receptor type 2</fullName>
    </submittedName>
</protein>
<comment type="subcellular location">
    <subcellularLocation>
        <location evidence="1">Membrane</location>
        <topology evidence="1">Multi-pass membrane protein</topology>
    </subcellularLocation>
</comment>
<keyword evidence="13" id="KW-1185">Reference proteome</keyword>
<keyword evidence="5 10" id="KW-0472">Membrane</keyword>
<feature type="transmembrane region" description="Helical" evidence="10">
    <location>
        <begin position="677"/>
        <end position="696"/>
    </location>
</feature>
<evidence type="ECO:0000256" key="2">
    <source>
        <dbReference type="ARBA" id="ARBA00022692"/>
    </source>
</evidence>
<gene>
    <name evidence="12" type="ORF">ElyMa_000310700</name>
</gene>
<evidence type="ECO:0000256" key="1">
    <source>
        <dbReference type="ARBA" id="ARBA00004141"/>
    </source>
</evidence>
<feature type="transmembrane region" description="Helical" evidence="10">
    <location>
        <begin position="30"/>
        <end position="56"/>
    </location>
</feature>
<name>A0AAV4F8Z2_9GAST</name>
<dbReference type="PANTHER" id="PTHR24243">
    <property type="entry name" value="G-PROTEIN COUPLED RECEPTOR"/>
    <property type="match status" value="1"/>
</dbReference>
<feature type="region of interest" description="Disordered" evidence="9">
    <location>
        <begin position="557"/>
        <end position="634"/>
    </location>
</feature>
<evidence type="ECO:0000256" key="4">
    <source>
        <dbReference type="ARBA" id="ARBA00023040"/>
    </source>
</evidence>
<feature type="region of interest" description="Disordered" evidence="9">
    <location>
        <begin position="295"/>
        <end position="315"/>
    </location>
</feature>
<dbReference type="EMBL" id="BMAT01000636">
    <property type="protein sequence ID" value="GFR69847.1"/>
    <property type="molecule type" value="Genomic_DNA"/>
</dbReference>
<feature type="region of interest" description="Disordered" evidence="9">
    <location>
        <begin position="238"/>
        <end position="279"/>
    </location>
</feature>
<feature type="transmembrane region" description="Helical" evidence="10">
    <location>
        <begin position="147"/>
        <end position="167"/>
    </location>
</feature>
<evidence type="ECO:0000259" key="11">
    <source>
        <dbReference type="PROSITE" id="PS50262"/>
    </source>
</evidence>
<evidence type="ECO:0000313" key="12">
    <source>
        <dbReference type="EMBL" id="GFR69847.1"/>
    </source>
</evidence>
<sequence length="785" mass="87603">MLATEEELACLVHNSSYHRLVCLNDVKARLYLPVTIFLSVLIFVGTLGNTTVCLVYWRRRSSRVSSNYFILSLAVLDLVTCVIGMPTEIADLLLPYTFQWPLACKILRFTHSSTIIASSTILIEVAFDRYYRICHLGRQFTAAKAKLLCLGASFLGIVCSWPTFILFGKKTVIRDLGGVVVTGSDCSTADSMRRTVFPMIYYVFLFLLFGLTITFFGVLYSKIGLAVLNRKRVTMVTCPSSSSTSQNRNQEKDAEDNGEDDQGDVYRRWPPAGVDQDGTIGRSVSATTILSSLAGSLRRPGKRRSHRVSSSNTRWYTVQPSERPAALVVNVKDGDNKRDSAATRTDCLSCSSDDKSKGDILSRAASLNKVITATHNLNVENYRNRSFTQSDMNMNKEMPRTTNEQRLDIKSHSDRDSLYVGVNSGLEEGLLESLQKFNLDFNRAFNVGDSSAKDDALREKTTKERCQELRTAMGKPNVSNATEGTGGGSSNSSDSVLTKSKYSNGDKKQIRGVSQLDNNELSSADDLSYCSRKLKAVNGCSDEFINQLNIYVSTSRLPQTSCGKESRTAYREQDRRTSQRGITDIDKAVVEANKPEIENDNEGDKLKPLQNQEHEQQRQQQQQEQEESQPPQDKYPHLLLSAAFKRKMSTAFMMSARHPSTSTRHSQRQVRIGKTTTVLFAVTLAYILSFLPYLTVMVLRSVVRDLEENLSPVGELAYKLCVKSFFINNAINPIIYSFLNQTFRSDAKQMFRRMLGAGGAGGTCRVQVRMLTTPQPASPGPQVYN</sequence>
<feature type="compositionally biased region" description="Low complexity" evidence="9">
    <location>
        <begin position="618"/>
        <end position="632"/>
    </location>
</feature>
<evidence type="ECO:0000256" key="9">
    <source>
        <dbReference type="SAM" id="MobiDB-lite"/>
    </source>
</evidence>
<feature type="transmembrane region" description="Helical" evidence="10">
    <location>
        <begin position="199"/>
        <end position="221"/>
    </location>
</feature>
<dbReference type="PRINTS" id="PR00237">
    <property type="entry name" value="GPCRRHODOPSN"/>
</dbReference>
<evidence type="ECO:0000256" key="6">
    <source>
        <dbReference type="ARBA" id="ARBA00023170"/>
    </source>
</evidence>
<dbReference type="InterPro" id="IPR017452">
    <property type="entry name" value="GPCR_Rhodpsn_7TM"/>
</dbReference>
<feature type="region of interest" description="Disordered" evidence="9">
    <location>
        <begin position="469"/>
        <end position="514"/>
    </location>
</feature>
<dbReference type="Pfam" id="PF00001">
    <property type="entry name" value="7tm_1"/>
    <property type="match status" value="2"/>
</dbReference>
<keyword evidence="3 10" id="KW-1133">Transmembrane helix</keyword>
<dbReference type="GO" id="GO:0004930">
    <property type="term" value="F:G protein-coupled receptor activity"/>
    <property type="evidence" value="ECO:0007669"/>
    <property type="project" value="UniProtKB-KW"/>
</dbReference>
<feature type="compositionally biased region" description="Basic and acidic residues" evidence="9">
    <location>
        <begin position="564"/>
        <end position="617"/>
    </location>
</feature>
<evidence type="ECO:0000256" key="3">
    <source>
        <dbReference type="ARBA" id="ARBA00022989"/>
    </source>
</evidence>
<keyword evidence="7 8" id="KW-0807">Transducer</keyword>
<accession>A0AAV4F8Z2</accession>
<organism evidence="12 13">
    <name type="scientific">Elysia marginata</name>
    <dbReference type="NCBI Taxonomy" id="1093978"/>
    <lineage>
        <taxon>Eukaryota</taxon>
        <taxon>Metazoa</taxon>
        <taxon>Spiralia</taxon>
        <taxon>Lophotrochozoa</taxon>
        <taxon>Mollusca</taxon>
        <taxon>Gastropoda</taxon>
        <taxon>Heterobranchia</taxon>
        <taxon>Euthyneura</taxon>
        <taxon>Panpulmonata</taxon>
        <taxon>Sacoglossa</taxon>
        <taxon>Placobranchoidea</taxon>
        <taxon>Plakobranchidae</taxon>
        <taxon>Elysia</taxon>
    </lineage>
</organism>
<dbReference type="PROSITE" id="PS50262">
    <property type="entry name" value="G_PROTEIN_RECEP_F1_2"/>
    <property type="match status" value="1"/>
</dbReference>
<feature type="domain" description="G-protein coupled receptors family 1 profile" evidence="11">
    <location>
        <begin position="48"/>
        <end position="736"/>
    </location>
</feature>
<comment type="caution">
    <text evidence="12">The sequence shown here is derived from an EMBL/GenBank/DDBJ whole genome shotgun (WGS) entry which is preliminary data.</text>
</comment>
<evidence type="ECO:0000256" key="10">
    <source>
        <dbReference type="SAM" id="Phobius"/>
    </source>
</evidence>